<organism evidence="9 10">
    <name type="scientific">Fasciolopsis buskii</name>
    <dbReference type="NCBI Taxonomy" id="27845"/>
    <lineage>
        <taxon>Eukaryota</taxon>
        <taxon>Metazoa</taxon>
        <taxon>Spiralia</taxon>
        <taxon>Lophotrochozoa</taxon>
        <taxon>Platyhelminthes</taxon>
        <taxon>Trematoda</taxon>
        <taxon>Digenea</taxon>
        <taxon>Plagiorchiida</taxon>
        <taxon>Echinostomata</taxon>
        <taxon>Echinostomatoidea</taxon>
        <taxon>Fasciolidae</taxon>
        <taxon>Fasciolopsis</taxon>
    </lineage>
</organism>
<keyword evidence="10" id="KW-1185">Reference proteome</keyword>
<evidence type="ECO:0000256" key="1">
    <source>
        <dbReference type="ARBA" id="ARBA00022473"/>
    </source>
</evidence>
<evidence type="ECO:0000256" key="5">
    <source>
        <dbReference type="PROSITE-ProRule" id="PRU00377"/>
    </source>
</evidence>
<feature type="disulfide bond" evidence="5">
    <location>
        <begin position="120"/>
        <end position="129"/>
    </location>
</feature>
<keyword evidence="6" id="KW-0732">Signal</keyword>
<evidence type="ECO:0000256" key="4">
    <source>
        <dbReference type="ARBA" id="ARBA00023157"/>
    </source>
</evidence>
<comment type="caution">
    <text evidence="9">The sequence shown here is derived from an EMBL/GenBank/DDBJ whole genome shotgun (WGS) entry which is preliminary data.</text>
</comment>
<evidence type="ECO:0000313" key="10">
    <source>
        <dbReference type="Proteomes" id="UP000728185"/>
    </source>
</evidence>
<keyword evidence="6" id="KW-1133">Transmembrane helix</keyword>
<feature type="domain" description="DSL" evidence="8">
    <location>
        <begin position="84"/>
        <end position="129"/>
    </location>
</feature>
<feature type="region of interest" description="Disordered" evidence="7">
    <location>
        <begin position="38"/>
        <end position="70"/>
    </location>
</feature>
<keyword evidence="6" id="KW-0472">Membrane</keyword>
<dbReference type="Gene3D" id="2.10.25.140">
    <property type="match status" value="1"/>
</dbReference>
<dbReference type="EMBL" id="LUCM01004636">
    <property type="protein sequence ID" value="KAA0194067.1"/>
    <property type="molecule type" value="Genomic_DNA"/>
</dbReference>
<proteinExistence type="predicted"/>
<evidence type="ECO:0000256" key="6">
    <source>
        <dbReference type="RuleBase" id="RU280815"/>
    </source>
</evidence>
<keyword evidence="4 5" id="KW-1015">Disulfide bond</keyword>
<comment type="subcellular location">
    <subcellularLocation>
        <location evidence="6">Membrane</location>
        <topology evidence="6">Single-pass type I membrane protein</topology>
    </subcellularLocation>
</comment>
<feature type="disulfide bond" evidence="5">
    <location>
        <begin position="99"/>
        <end position="111"/>
    </location>
</feature>
<evidence type="ECO:0000259" key="8">
    <source>
        <dbReference type="PROSITE" id="PS51051"/>
    </source>
</evidence>
<dbReference type="GO" id="GO:0007154">
    <property type="term" value="P:cell communication"/>
    <property type="evidence" value="ECO:0007669"/>
    <property type="project" value="InterPro"/>
</dbReference>
<evidence type="ECO:0000313" key="9">
    <source>
        <dbReference type="EMBL" id="KAA0194067.1"/>
    </source>
</evidence>
<feature type="compositionally biased region" description="Polar residues" evidence="7">
    <location>
        <begin position="57"/>
        <end position="70"/>
    </location>
</feature>
<dbReference type="GO" id="GO:0016020">
    <property type="term" value="C:membrane"/>
    <property type="evidence" value="ECO:0007669"/>
    <property type="project" value="UniProtKB-SubCell"/>
</dbReference>
<feature type="disulfide bond" evidence="5">
    <location>
        <begin position="86"/>
        <end position="95"/>
    </location>
</feature>
<comment type="function">
    <text evidence="6">Putative Notch ligand involved in the mediation of Notch signaling.</text>
</comment>
<reference evidence="9" key="1">
    <citation type="submission" date="2019-05" db="EMBL/GenBank/DDBJ databases">
        <title>Annotation for the trematode Fasciolopsis buski.</title>
        <authorList>
            <person name="Choi Y.-J."/>
        </authorList>
    </citation>
    <scope>NUCLEOTIDE SEQUENCE</scope>
    <source>
        <strain evidence="9">HT</strain>
        <tissue evidence="9">Whole worm</tissue>
    </source>
</reference>
<protein>
    <recommendedName>
        <fullName evidence="6">Delta-like protein</fullName>
    </recommendedName>
</protein>
<dbReference type="OrthoDB" id="283575at2759"/>
<keyword evidence="6" id="KW-0812">Transmembrane</keyword>
<dbReference type="AlphaFoldDB" id="A0A8E0S190"/>
<feature type="compositionally biased region" description="Polar residues" evidence="7">
    <location>
        <begin position="38"/>
        <end position="48"/>
    </location>
</feature>
<keyword evidence="2 6" id="KW-0245">EGF-like domain</keyword>
<dbReference type="PROSITE" id="PS51051">
    <property type="entry name" value="DSL"/>
    <property type="match status" value="1"/>
</dbReference>
<dbReference type="InterPro" id="IPR001774">
    <property type="entry name" value="DSL"/>
</dbReference>
<sequence length="235" mass="26400">MQTSRCNFANKQKTSYSPNFNDISALKSWTRLVQATFHQSETRPSSNETVHRRDLTSDPQTRSISNALSTPSPVAPQMVLHVRISCESNFYGPDCSQFCQPMRGPHGNFICEHETGIQKCLPGWSGQRCTEGLCSKYRFISTNFTPTTFSLVDVGVAGREKRVNSVKSTQDVCMAHAKGTRQLSWPFLSLVNAFPDGEACNVISVSLYLLKLILFTYHAEVNMSLQYSYQQSDFD</sequence>
<dbReference type="SMART" id="SM00051">
    <property type="entry name" value="DSL"/>
    <property type="match status" value="1"/>
</dbReference>
<keyword evidence="3 6" id="KW-0677">Repeat</keyword>
<gene>
    <name evidence="9" type="ORF">FBUS_01084</name>
</gene>
<accession>A0A8E0S190</accession>
<dbReference type="Pfam" id="PF01414">
    <property type="entry name" value="DSL"/>
    <property type="match status" value="1"/>
</dbReference>
<evidence type="ECO:0000256" key="2">
    <source>
        <dbReference type="ARBA" id="ARBA00022536"/>
    </source>
</evidence>
<name>A0A8E0S190_9TREM</name>
<evidence type="ECO:0000256" key="7">
    <source>
        <dbReference type="SAM" id="MobiDB-lite"/>
    </source>
</evidence>
<keyword evidence="1 6" id="KW-0217">Developmental protein</keyword>
<dbReference type="Proteomes" id="UP000728185">
    <property type="component" value="Unassembled WGS sequence"/>
</dbReference>
<evidence type="ECO:0000256" key="3">
    <source>
        <dbReference type="ARBA" id="ARBA00022737"/>
    </source>
</evidence>